<evidence type="ECO:0000313" key="1">
    <source>
        <dbReference type="EMBL" id="JAE02853.1"/>
    </source>
</evidence>
<reference evidence="1" key="2">
    <citation type="journal article" date="2015" name="Data Brief">
        <title>Shoot transcriptome of the giant reed, Arundo donax.</title>
        <authorList>
            <person name="Barrero R.A."/>
            <person name="Guerrero F.D."/>
            <person name="Moolhuijzen P."/>
            <person name="Goolsby J.A."/>
            <person name="Tidwell J."/>
            <person name="Bellgard S.E."/>
            <person name="Bellgard M.I."/>
        </authorList>
    </citation>
    <scope>NUCLEOTIDE SEQUENCE</scope>
    <source>
        <tissue evidence="1">Shoot tissue taken approximately 20 cm above the soil surface</tissue>
    </source>
</reference>
<accession>A0A0A9F3H7</accession>
<reference evidence="1" key="1">
    <citation type="submission" date="2014-09" db="EMBL/GenBank/DDBJ databases">
        <authorList>
            <person name="Magalhaes I.L.F."/>
            <person name="Oliveira U."/>
            <person name="Santos F.R."/>
            <person name="Vidigal T.H.D.A."/>
            <person name="Brescovit A.D."/>
            <person name="Santos A.J."/>
        </authorList>
    </citation>
    <scope>NUCLEOTIDE SEQUENCE</scope>
    <source>
        <tissue evidence="1">Shoot tissue taken approximately 20 cm above the soil surface</tissue>
    </source>
</reference>
<organism evidence="1">
    <name type="scientific">Arundo donax</name>
    <name type="common">Giant reed</name>
    <name type="synonym">Donax arundinaceus</name>
    <dbReference type="NCBI Taxonomy" id="35708"/>
    <lineage>
        <taxon>Eukaryota</taxon>
        <taxon>Viridiplantae</taxon>
        <taxon>Streptophyta</taxon>
        <taxon>Embryophyta</taxon>
        <taxon>Tracheophyta</taxon>
        <taxon>Spermatophyta</taxon>
        <taxon>Magnoliopsida</taxon>
        <taxon>Liliopsida</taxon>
        <taxon>Poales</taxon>
        <taxon>Poaceae</taxon>
        <taxon>PACMAD clade</taxon>
        <taxon>Arundinoideae</taxon>
        <taxon>Arundineae</taxon>
        <taxon>Arundo</taxon>
    </lineage>
</organism>
<dbReference type="EMBL" id="GBRH01195043">
    <property type="protein sequence ID" value="JAE02853.1"/>
    <property type="molecule type" value="Transcribed_RNA"/>
</dbReference>
<dbReference type="AlphaFoldDB" id="A0A0A9F3H7"/>
<name>A0A0A9F3H7_ARUDO</name>
<protein>
    <submittedName>
        <fullName evidence="1">Uncharacterized protein</fullName>
    </submittedName>
</protein>
<sequence>MHKGLQGYHRNSIRLCQMPRKIKRRISWLRVCWAVCKKHGAESCTVEILLHAPPPTREKKAKICLFWR</sequence>
<proteinExistence type="predicted"/>